<organism evidence="2 3">
    <name type="scientific">Funneliformis caledonium</name>
    <dbReference type="NCBI Taxonomy" id="1117310"/>
    <lineage>
        <taxon>Eukaryota</taxon>
        <taxon>Fungi</taxon>
        <taxon>Fungi incertae sedis</taxon>
        <taxon>Mucoromycota</taxon>
        <taxon>Glomeromycotina</taxon>
        <taxon>Glomeromycetes</taxon>
        <taxon>Glomerales</taxon>
        <taxon>Glomeraceae</taxon>
        <taxon>Funneliformis</taxon>
    </lineage>
</organism>
<dbReference type="Pfam" id="PF15963">
    <property type="entry name" value="Myb_DNA-bind_7"/>
    <property type="match status" value="1"/>
</dbReference>
<dbReference type="EMBL" id="CAJVPQ010000100">
    <property type="protein sequence ID" value="CAG8445713.1"/>
    <property type="molecule type" value="Genomic_DNA"/>
</dbReference>
<dbReference type="InterPro" id="IPR001005">
    <property type="entry name" value="SANT/Myb"/>
</dbReference>
<comment type="caution">
    <text evidence="2">The sequence shown here is derived from an EMBL/GenBank/DDBJ whole genome shotgun (WGS) entry which is preliminary data.</text>
</comment>
<evidence type="ECO:0000313" key="3">
    <source>
        <dbReference type="Proteomes" id="UP000789570"/>
    </source>
</evidence>
<dbReference type="InterPro" id="IPR009057">
    <property type="entry name" value="Homeodomain-like_sf"/>
</dbReference>
<gene>
    <name evidence="2" type="ORF">FCALED_LOCUS881</name>
</gene>
<accession>A0A9N8VBW7</accession>
<dbReference type="SUPFAM" id="SSF46689">
    <property type="entry name" value="Homeodomain-like"/>
    <property type="match status" value="1"/>
</dbReference>
<name>A0A9N8VBW7_9GLOM</name>
<reference evidence="2" key="1">
    <citation type="submission" date="2021-06" db="EMBL/GenBank/DDBJ databases">
        <authorList>
            <person name="Kallberg Y."/>
            <person name="Tangrot J."/>
            <person name="Rosling A."/>
        </authorList>
    </citation>
    <scope>NUCLEOTIDE SEQUENCE</scope>
    <source>
        <strain evidence="2">UK204</strain>
    </source>
</reference>
<dbReference type="InterPro" id="IPR039467">
    <property type="entry name" value="TFIIIB_B''_Myb"/>
</dbReference>
<keyword evidence="3" id="KW-1185">Reference proteome</keyword>
<proteinExistence type="predicted"/>
<dbReference type="SMART" id="SM00717">
    <property type="entry name" value="SANT"/>
    <property type="match status" value="1"/>
</dbReference>
<feature type="domain" description="Myb-like" evidence="1">
    <location>
        <begin position="435"/>
        <end position="482"/>
    </location>
</feature>
<sequence length="506" mass="57339">MEPTKKNRTLLRPRTAKKRGNAISISSQLISDVPMITSGPEAVLCMNNETALEESYLSIGRLDTSTSEQGNVAKRTPVNSIETVKSSTHVKRLRTDDFHEESFVVSLPSIALENRLDFDSSCYENKCQPGPVPLTGEIIPKNISLSVTNLSTVNDSGMSAFKVVDTIFDYKWGLRDCSPETSSSSSINIRPRENSAVLNSSETRLRVKESSGNVNNDEFEREKSICKSAFDLVRMMELRRLGLENPPEDLAEHTQFLEELMNILNKSDIDDDTTAQTSLILEKSPVVNQKVPNVEDLEPTFVEGSHFAVESNDRAPSVRDSCSTIEECDEALPAEDLIGAVKDLDAIVTTITSPLREDNENSTTTRDRPVLKRRNRKLDSWANISEIPRSEQLEMSFKDRLNPIAAVEYDEMEVVELDMYDDLPNKLRSDVPKEFYRRWSAQDTEELYNCIALLGLDFGRIATVMQRTRKQITNKYKSEQKNNSQRLHNALTRKGEFLEFRNKYKF</sequence>
<dbReference type="OrthoDB" id="272624at2759"/>
<evidence type="ECO:0000313" key="2">
    <source>
        <dbReference type="EMBL" id="CAG8445713.1"/>
    </source>
</evidence>
<protein>
    <submittedName>
        <fullName evidence="2">10635_t:CDS:1</fullName>
    </submittedName>
</protein>
<evidence type="ECO:0000259" key="1">
    <source>
        <dbReference type="SMART" id="SM00717"/>
    </source>
</evidence>
<dbReference type="AlphaFoldDB" id="A0A9N8VBW7"/>
<dbReference type="Proteomes" id="UP000789570">
    <property type="component" value="Unassembled WGS sequence"/>
</dbReference>